<gene>
    <name evidence="1" type="ORF">EBAPG3_013265</name>
</gene>
<accession>A0A1W6STN4</accession>
<dbReference type="AlphaFoldDB" id="A0A1W6STN4"/>
<dbReference type="Proteomes" id="UP000012179">
    <property type="component" value="Chromosome"/>
</dbReference>
<sequence>MKAGEHPPPIEIKSAREAVGLTQAAAASLVYCNVNTWQKWESGYSKMHPGFWELFKIKTRRSKR</sequence>
<organism evidence="1 2">
    <name type="scientific">Nitrosospira lacus</name>
    <dbReference type="NCBI Taxonomy" id="1288494"/>
    <lineage>
        <taxon>Bacteria</taxon>
        <taxon>Pseudomonadati</taxon>
        <taxon>Pseudomonadota</taxon>
        <taxon>Betaproteobacteria</taxon>
        <taxon>Nitrosomonadales</taxon>
        <taxon>Nitrosomonadaceae</taxon>
        <taxon>Nitrosospira</taxon>
    </lineage>
</organism>
<dbReference type="InterPro" id="IPR010982">
    <property type="entry name" value="Lambda_DNA-bd_dom_sf"/>
</dbReference>
<proteinExistence type="predicted"/>
<evidence type="ECO:0000313" key="1">
    <source>
        <dbReference type="EMBL" id="ARO89145.1"/>
    </source>
</evidence>
<reference evidence="1 2" key="1">
    <citation type="journal article" date="2015" name="Int. J. Syst. Evol. Microbiol.">
        <title>Nitrosospira lacus sp. nov., a psychrotolerant, ammonia-oxidizing bacterium from sandy lake sediment.</title>
        <authorList>
            <person name="Urakawa H."/>
            <person name="Garcia J.C."/>
            <person name="Nielsen J.L."/>
            <person name="Le V.Q."/>
            <person name="Kozlowski J.A."/>
            <person name="Stein L.Y."/>
            <person name="Lim C.K."/>
            <person name="Pommerening-Roser A."/>
            <person name="Martens-Habbena W."/>
            <person name="Stahl D.A."/>
            <person name="Klotz M.G."/>
        </authorList>
    </citation>
    <scope>NUCLEOTIDE SEQUENCE [LARGE SCALE GENOMIC DNA]</scope>
    <source>
        <strain evidence="1 2">APG3</strain>
    </source>
</reference>
<name>A0A1W6STN4_9PROT</name>
<dbReference type="KEGG" id="nlc:EBAPG3_013265"/>
<dbReference type="EMBL" id="CP021106">
    <property type="protein sequence ID" value="ARO89145.1"/>
    <property type="molecule type" value="Genomic_DNA"/>
</dbReference>
<keyword evidence="2" id="KW-1185">Reference proteome</keyword>
<dbReference type="GO" id="GO:0003677">
    <property type="term" value="F:DNA binding"/>
    <property type="evidence" value="ECO:0007669"/>
    <property type="project" value="InterPro"/>
</dbReference>
<dbReference type="InterPro" id="IPR001387">
    <property type="entry name" value="Cro/C1-type_HTH"/>
</dbReference>
<protein>
    <submittedName>
        <fullName evidence="1">Transcriptional regulator</fullName>
    </submittedName>
</protein>
<dbReference type="OrthoDB" id="5574138at2"/>
<dbReference type="SUPFAM" id="SSF47413">
    <property type="entry name" value="lambda repressor-like DNA-binding domains"/>
    <property type="match status" value="1"/>
</dbReference>
<dbReference type="Gene3D" id="1.10.260.40">
    <property type="entry name" value="lambda repressor-like DNA-binding domains"/>
    <property type="match status" value="1"/>
</dbReference>
<dbReference type="CDD" id="cd00093">
    <property type="entry name" value="HTH_XRE"/>
    <property type="match status" value="1"/>
</dbReference>
<evidence type="ECO:0000313" key="2">
    <source>
        <dbReference type="Proteomes" id="UP000012179"/>
    </source>
</evidence>